<gene>
    <name evidence="2" type="ORF">HZY91_04675</name>
</gene>
<comment type="caution">
    <text evidence="2">The sequence shown here is derived from an EMBL/GenBank/DDBJ whole genome shotgun (WGS) entry which is preliminary data.</text>
</comment>
<name>A0ABS0LQB2_9LACT</name>
<proteinExistence type="predicted"/>
<reference evidence="2 3" key="1">
    <citation type="submission" date="2020-07" db="EMBL/GenBank/DDBJ databases">
        <title>Facklamia lactis sp. nov., isolated from raw milk.</title>
        <authorList>
            <person name="Doll E.V."/>
            <person name="Huptas C."/>
            <person name="Staib L."/>
            <person name="Wenning M."/>
            <person name="Scherer S."/>
        </authorList>
    </citation>
    <scope>NUCLEOTIDE SEQUENCE [LARGE SCALE GENOMIC DNA]</scope>
    <source>
        <strain evidence="2 3">DSM 111018</strain>
    </source>
</reference>
<dbReference type="Proteomes" id="UP000721415">
    <property type="component" value="Unassembled WGS sequence"/>
</dbReference>
<dbReference type="InterPro" id="IPR000182">
    <property type="entry name" value="GNAT_dom"/>
</dbReference>
<dbReference type="RefSeq" id="WP_197115100.1">
    <property type="nucleotide sequence ID" value="NZ_JACBXQ010000002.1"/>
</dbReference>
<evidence type="ECO:0000313" key="2">
    <source>
        <dbReference type="EMBL" id="MBG9986187.1"/>
    </source>
</evidence>
<dbReference type="SUPFAM" id="SSF55729">
    <property type="entry name" value="Acyl-CoA N-acyltransferases (Nat)"/>
    <property type="match status" value="1"/>
</dbReference>
<accession>A0ABS0LQB2</accession>
<keyword evidence="3" id="KW-1185">Reference proteome</keyword>
<protein>
    <submittedName>
        <fullName evidence="2">GNAT family N-acetyltransferase</fullName>
    </submittedName>
</protein>
<dbReference type="PROSITE" id="PS51186">
    <property type="entry name" value="GNAT"/>
    <property type="match status" value="1"/>
</dbReference>
<dbReference type="Gene3D" id="3.40.630.30">
    <property type="match status" value="1"/>
</dbReference>
<feature type="domain" description="N-acetyltransferase" evidence="1">
    <location>
        <begin position="1"/>
        <end position="134"/>
    </location>
</feature>
<dbReference type="Pfam" id="PF00583">
    <property type="entry name" value="Acetyltransf_1"/>
    <property type="match status" value="1"/>
</dbReference>
<dbReference type="EMBL" id="JACBXQ010000002">
    <property type="protein sequence ID" value="MBG9986187.1"/>
    <property type="molecule type" value="Genomic_DNA"/>
</dbReference>
<evidence type="ECO:0000259" key="1">
    <source>
        <dbReference type="PROSITE" id="PS51186"/>
    </source>
</evidence>
<dbReference type="CDD" id="cd04301">
    <property type="entry name" value="NAT_SF"/>
    <property type="match status" value="1"/>
</dbReference>
<dbReference type="InterPro" id="IPR016181">
    <property type="entry name" value="Acyl_CoA_acyltransferase"/>
</dbReference>
<evidence type="ECO:0000313" key="3">
    <source>
        <dbReference type="Proteomes" id="UP000721415"/>
    </source>
</evidence>
<organism evidence="2 3">
    <name type="scientific">Facklamia lactis</name>
    <dbReference type="NCBI Taxonomy" id="2749967"/>
    <lineage>
        <taxon>Bacteria</taxon>
        <taxon>Bacillati</taxon>
        <taxon>Bacillota</taxon>
        <taxon>Bacilli</taxon>
        <taxon>Lactobacillales</taxon>
        <taxon>Aerococcaceae</taxon>
        <taxon>Facklamia</taxon>
    </lineage>
</organism>
<sequence length="134" mass="15790">MEIVNLNNEQIEELENRLEEYDKDYIPDQLDGSISIGIEENGKIIAGLDATMTTFKIMYLSTIFVDAADRKKGYGKILMEELERRSKQLGANTIRLDTFSWQGKEFYEALGYQQVGYYHNEEDQYEEYFFLKRL</sequence>